<keyword evidence="1" id="KW-1133">Transmembrane helix</keyword>
<keyword evidence="1" id="KW-0812">Transmembrane</keyword>
<proteinExistence type="predicted"/>
<accession>A0A3M9NEI7</accession>
<name>A0A3M9NEI7_9BACT</name>
<dbReference type="RefSeq" id="WP_123120752.1">
    <property type="nucleotide sequence ID" value="NZ_RJJR01000008.1"/>
</dbReference>
<dbReference type="InterPro" id="IPR027056">
    <property type="entry name" value="Gluconate_2DH_su3"/>
</dbReference>
<sequence>MNRREAVQYISLIFGGTVIGSSAFLAGCTSDNKSQASMTFSDGNVALMDEIAETILPTTKTPGAKAAKVGAFMTVMVNDCYQQPDQKIFHEGLVKINDMADKKYGSSFEKITPQQRQELLVELDNSSKDFQSKINAEYAKLTDEEKHEFTMKKNFDGEDPWADKRRKDPNYFYTMLKQLTLLGYFTSEIGCTQARRYIEAPGRYDGCVPYQKGDKAWA</sequence>
<evidence type="ECO:0000256" key="1">
    <source>
        <dbReference type="SAM" id="Phobius"/>
    </source>
</evidence>
<gene>
    <name evidence="2" type="ORF">EFY79_10970</name>
</gene>
<organism evidence="2 3">
    <name type="scientific">Hanamia caeni</name>
    <dbReference type="NCBI Taxonomy" id="2294116"/>
    <lineage>
        <taxon>Bacteria</taxon>
        <taxon>Pseudomonadati</taxon>
        <taxon>Bacteroidota</taxon>
        <taxon>Chitinophagia</taxon>
        <taxon>Chitinophagales</taxon>
        <taxon>Chitinophagaceae</taxon>
        <taxon>Hanamia</taxon>
    </lineage>
</organism>
<dbReference type="EMBL" id="RJJR01000008">
    <property type="protein sequence ID" value="RNI36199.1"/>
    <property type="molecule type" value="Genomic_DNA"/>
</dbReference>
<dbReference type="AlphaFoldDB" id="A0A3M9NEI7"/>
<dbReference type="Pfam" id="PF13618">
    <property type="entry name" value="Gluconate_2-dh3"/>
    <property type="match status" value="1"/>
</dbReference>
<keyword evidence="1" id="KW-0472">Membrane</keyword>
<keyword evidence="3" id="KW-1185">Reference proteome</keyword>
<dbReference type="Proteomes" id="UP000267223">
    <property type="component" value="Unassembled WGS sequence"/>
</dbReference>
<dbReference type="OrthoDB" id="6385145at2"/>
<feature type="transmembrane region" description="Helical" evidence="1">
    <location>
        <begin position="6"/>
        <end position="28"/>
    </location>
</feature>
<comment type="caution">
    <text evidence="2">The sequence shown here is derived from an EMBL/GenBank/DDBJ whole genome shotgun (WGS) entry which is preliminary data.</text>
</comment>
<dbReference type="PROSITE" id="PS51257">
    <property type="entry name" value="PROKAR_LIPOPROTEIN"/>
    <property type="match status" value="1"/>
</dbReference>
<evidence type="ECO:0000313" key="2">
    <source>
        <dbReference type="EMBL" id="RNI36199.1"/>
    </source>
</evidence>
<reference evidence="2 3" key="1">
    <citation type="submission" date="2018-11" db="EMBL/GenBank/DDBJ databases">
        <title>Draft genome sequence of Ferruginibacter sp. BO-59.</title>
        <authorList>
            <person name="Im W.T."/>
        </authorList>
    </citation>
    <scope>NUCLEOTIDE SEQUENCE [LARGE SCALE GENOMIC DNA]</scope>
    <source>
        <strain evidence="2 3">BO-59</strain>
    </source>
</reference>
<protein>
    <submittedName>
        <fullName evidence="2">Gluconate 2-dehydrogenase subunit 3 family protein</fullName>
    </submittedName>
</protein>
<evidence type="ECO:0000313" key="3">
    <source>
        <dbReference type="Proteomes" id="UP000267223"/>
    </source>
</evidence>